<keyword evidence="2 5" id="KW-0863">Zinc-finger</keyword>
<dbReference type="OrthoDB" id="6369483at2759"/>
<evidence type="ECO:0000256" key="4">
    <source>
        <dbReference type="ARBA" id="ARBA00023125"/>
    </source>
</evidence>
<proteinExistence type="predicted"/>
<dbReference type="KEGG" id="caua:113040621"/>
<evidence type="ECO:0000313" key="8">
    <source>
        <dbReference type="Proteomes" id="UP000515129"/>
    </source>
</evidence>
<sequence length="208" mass="23263">MPMFCAVYGCSNRSNREKGKGFFRVPKIVVHKGEKCKKLTERRRKKWILNVRLRSGGAESANARVCSDHFVGGCPSALVDVESVDWAPTVNLGYQKTKPKSEASLQREQRMKLKEDKQRRSECAEAMLNLQQTAESPDLTQTAESSEPKQSADISQSKDISGNGTLNDQDYADAGCQTELTMDDIEKMEDVLRQNTTELGDLRTKALD</sequence>
<dbReference type="GeneID" id="113040621"/>
<feature type="domain" description="THAP-type" evidence="7">
    <location>
        <begin position="1"/>
        <end position="91"/>
    </location>
</feature>
<dbReference type="AlphaFoldDB" id="A0A6P6J3D6"/>
<dbReference type="Proteomes" id="UP000515129">
    <property type="component" value="Chromosome 22"/>
</dbReference>
<evidence type="ECO:0000256" key="3">
    <source>
        <dbReference type="ARBA" id="ARBA00022833"/>
    </source>
</evidence>
<keyword evidence="3" id="KW-0862">Zinc</keyword>
<dbReference type="SMART" id="SM00980">
    <property type="entry name" value="THAP"/>
    <property type="match status" value="1"/>
</dbReference>
<feature type="compositionally biased region" description="Polar residues" evidence="6">
    <location>
        <begin position="129"/>
        <end position="168"/>
    </location>
</feature>
<dbReference type="Pfam" id="PF05485">
    <property type="entry name" value="THAP"/>
    <property type="match status" value="1"/>
</dbReference>
<name>A0A6P6J3D6_CARAU</name>
<feature type="region of interest" description="Disordered" evidence="6">
    <location>
        <begin position="98"/>
        <end position="177"/>
    </location>
</feature>
<evidence type="ECO:0000256" key="6">
    <source>
        <dbReference type="SAM" id="MobiDB-lite"/>
    </source>
</evidence>
<dbReference type="SUPFAM" id="SSF57716">
    <property type="entry name" value="Glucocorticoid receptor-like (DNA-binding domain)"/>
    <property type="match status" value="1"/>
</dbReference>
<evidence type="ECO:0000256" key="5">
    <source>
        <dbReference type="PROSITE-ProRule" id="PRU00309"/>
    </source>
</evidence>
<feature type="compositionally biased region" description="Basic and acidic residues" evidence="6">
    <location>
        <begin position="99"/>
        <end position="123"/>
    </location>
</feature>
<evidence type="ECO:0000256" key="2">
    <source>
        <dbReference type="ARBA" id="ARBA00022771"/>
    </source>
</evidence>
<dbReference type="GO" id="GO:0003677">
    <property type="term" value="F:DNA binding"/>
    <property type="evidence" value="ECO:0007669"/>
    <property type="project" value="UniProtKB-UniRule"/>
</dbReference>
<keyword evidence="4 5" id="KW-0238">DNA-binding</keyword>
<organism evidence="8 9">
    <name type="scientific">Carassius auratus</name>
    <name type="common">Goldfish</name>
    <dbReference type="NCBI Taxonomy" id="7957"/>
    <lineage>
        <taxon>Eukaryota</taxon>
        <taxon>Metazoa</taxon>
        <taxon>Chordata</taxon>
        <taxon>Craniata</taxon>
        <taxon>Vertebrata</taxon>
        <taxon>Euteleostomi</taxon>
        <taxon>Actinopterygii</taxon>
        <taxon>Neopterygii</taxon>
        <taxon>Teleostei</taxon>
        <taxon>Ostariophysi</taxon>
        <taxon>Cypriniformes</taxon>
        <taxon>Cyprinidae</taxon>
        <taxon>Cyprininae</taxon>
        <taxon>Carassius</taxon>
    </lineage>
</organism>
<dbReference type="GO" id="GO:0008270">
    <property type="term" value="F:zinc ion binding"/>
    <property type="evidence" value="ECO:0007669"/>
    <property type="project" value="UniProtKB-KW"/>
</dbReference>
<dbReference type="PROSITE" id="PS50950">
    <property type="entry name" value="ZF_THAP"/>
    <property type="match status" value="1"/>
</dbReference>
<evidence type="ECO:0000259" key="7">
    <source>
        <dbReference type="PROSITE" id="PS50950"/>
    </source>
</evidence>
<keyword evidence="8" id="KW-1185">Reference proteome</keyword>
<evidence type="ECO:0000256" key="1">
    <source>
        <dbReference type="ARBA" id="ARBA00022723"/>
    </source>
</evidence>
<accession>A0A6P6J3D6</accession>
<dbReference type="RefSeq" id="XP_026054700.1">
    <property type="nucleotide sequence ID" value="XM_026198915.1"/>
</dbReference>
<reference evidence="9" key="1">
    <citation type="submission" date="2025-08" db="UniProtKB">
        <authorList>
            <consortium name="RefSeq"/>
        </authorList>
    </citation>
    <scope>IDENTIFICATION</scope>
    <source>
        <strain evidence="9">Wakin</strain>
        <tissue evidence="9">Muscle</tissue>
    </source>
</reference>
<evidence type="ECO:0000313" key="9">
    <source>
        <dbReference type="RefSeq" id="XP_026054700.1"/>
    </source>
</evidence>
<gene>
    <name evidence="9" type="primary">LOC113040621</name>
</gene>
<dbReference type="InterPro" id="IPR006612">
    <property type="entry name" value="THAP_Znf"/>
</dbReference>
<protein>
    <submittedName>
        <fullName evidence="9">Uncharacterized protein LOC113040621</fullName>
    </submittedName>
</protein>
<keyword evidence="1" id="KW-0479">Metal-binding</keyword>